<gene>
    <name evidence="1" type="ORF">MTR65_12185</name>
</gene>
<accession>A0ABT0AE24</accession>
<dbReference type="RefSeq" id="WP_243800536.1">
    <property type="nucleotide sequence ID" value="NZ_JALHAT010000020.1"/>
</dbReference>
<dbReference type="EMBL" id="JALHAT010000020">
    <property type="protein sequence ID" value="MCJ1961443.1"/>
    <property type="molecule type" value="Genomic_DNA"/>
</dbReference>
<evidence type="ECO:0000313" key="1">
    <source>
        <dbReference type="EMBL" id="MCJ1961443.1"/>
    </source>
</evidence>
<keyword evidence="2" id="KW-1185">Reference proteome</keyword>
<name>A0ABT0AE24_9SPHN</name>
<comment type="caution">
    <text evidence="1">The sequence shown here is derived from an EMBL/GenBank/DDBJ whole genome shotgun (WGS) entry which is preliminary data.</text>
</comment>
<proteinExistence type="predicted"/>
<organism evidence="1 2">
    <name type="scientific">Novosphingobium mangrovi</name>
    <name type="common">ex Hu et al. 2023</name>
    <dbReference type="NCBI Taxonomy" id="2930094"/>
    <lineage>
        <taxon>Bacteria</taxon>
        <taxon>Pseudomonadati</taxon>
        <taxon>Pseudomonadota</taxon>
        <taxon>Alphaproteobacteria</taxon>
        <taxon>Sphingomonadales</taxon>
        <taxon>Sphingomonadaceae</taxon>
        <taxon>Novosphingobium</taxon>
    </lineage>
</organism>
<sequence length="143" mass="15702">MTLTVADLLTKTGEELDALFAAAPRGDIPDGETKGTAIIAAGTSYSDEVAKLVELFAWQGKVFDAEHGFLRNYILPFGIKAIVAKVYYGQSWMDQKDCIVIDYSETSLVAARVRDEIRLVAPGLFLGKVYWGDKALIHFALEV</sequence>
<dbReference type="Proteomes" id="UP001162802">
    <property type="component" value="Unassembled WGS sequence"/>
</dbReference>
<protein>
    <submittedName>
        <fullName evidence="1">Uncharacterized protein</fullName>
    </submittedName>
</protein>
<evidence type="ECO:0000313" key="2">
    <source>
        <dbReference type="Proteomes" id="UP001162802"/>
    </source>
</evidence>
<reference evidence="1" key="1">
    <citation type="submission" date="2022-03" db="EMBL/GenBank/DDBJ databases">
        <title>Identification of a novel bacterium isolated from mangrove sediments.</title>
        <authorList>
            <person name="Pan X."/>
        </authorList>
    </citation>
    <scope>NUCLEOTIDE SEQUENCE</scope>
    <source>
        <strain evidence="1">B2637</strain>
    </source>
</reference>